<dbReference type="Pfam" id="PF07495">
    <property type="entry name" value="Y_Y_Y"/>
    <property type="match status" value="1"/>
</dbReference>
<dbReference type="GO" id="GO:0006355">
    <property type="term" value="P:regulation of DNA-templated transcription"/>
    <property type="evidence" value="ECO:0007669"/>
    <property type="project" value="InterPro"/>
</dbReference>
<dbReference type="SUPFAM" id="SSF46894">
    <property type="entry name" value="C-terminal effector domain of the bipartite response regulators"/>
    <property type="match status" value="1"/>
</dbReference>
<gene>
    <name evidence="4" type="ORF">EV195_1163</name>
</gene>
<keyword evidence="1" id="KW-0175">Coiled coil</keyword>
<comment type="caution">
    <text evidence="4">The sequence shown here is derived from an EMBL/GenBank/DDBJ whole genome shotgun (WGS) entry which is preliminary data.</text>
</comment>
<keyword evidence="2" id="KW-1133">Transmembrane helix</keyword>
<dbReference type="InterPro" id="IPR000792">
    <property type="entry name" value="Tscrpt_reg_LuxR_C"/>
</dbReference>
<proteinExistence type="predicted"/>
<name>A0A4R2NJT2_9FLAO</name>
<keyword evidence="2" id="KW-0472">Membrane</keyword>
<reference evidence="4 5" key="1">
    <citation type="submission" date="2019-03" db="EMBL/GenBank/DDBJ databases">
        <title>Genomic Encyclopedia of Type Strains, Phase IV (KMG-IV): sequencing the most valuable type-strain genomes for metagenomic binning, comparative biology and taxonomic classification.</title>
        <authorList>
            <person name="Goeker M."/>
        </authorList>
    </citation>
    <scope>NUCLEOTIDE SEQUENCE [LARGE SCALE GENOMIC DNA]</scope>
    <source>
        <strain evidence="4 5">DSM 14836</strain>
    </source>
</reference>
<organism evidence="4 5">
    <name type="scientific">Tenacibaculum skagerrakense</name>
    <dbReference type="NCBI Taxonomy" id="186571"/>
    <lineage>
        <taxon>Bacteria</taxon>
        <taxon>Pseudomonadati</taxon>
        <taxon>Bacteroidota</taxon>
        <taxon>Flavobacteriia</taxon>
        <taxon>Flavobacteriales</taxon>
        <taxon>Flavobacteriaceae</taxon>
        <taxon>Tenacibaculum</taxon>
    </lineage>
</organism>
<dbReference type="SMART" id="SM00421">
    <property type="entry name" value="HTH_LUXR"/>
    <property type="match status" value="1"/>
</dbReference>
<keyword evidence="2" id="KW-0812">Transmembrane</keyword>
<evidence type="ECO:0000313" key="5">
    <source>
        <dbReference type="Proteomes" id="UP000294564"/>
    </source>
</evidence>
<dbReference type="InterPro" id="IPR011123">
    <property type="entry name" value="Y_Y_Y"/>
</dbReference>
<dbReference type="Gene3D" id="2.130.10.10">
    <property type="entry name" value="YVTN repeat-like/Quinoprotein amine dehydrogenase"/>
    <property type="match status" value="2"/>
</dbReference>
<dbReference type="InterPro" id="IPR015943">
    <property type="entry name" value="WD40/YVTN_repeat-like_dom_sf"/>
</dbReference>
<feature type="coiled-coil region" evidence="1">
    <location>
        <begin position="768"/>
        <end position="802"/>
    </location>
</feature>
<evidence type="ECO:0000256" key="2">
    <source>
        <dbReference type="SAM" id="Phobius"/>
    </source>
</evidence>
<dbReference type="InterPro" id="IPR036388">
    <property type="entry name" value="WH-like_DNA-bd_sf"/>
</dbReference>
<protein>
    <submittedName>
        <fullName evidence="4">Regulatory LuxR family protein</fullName>
    </submittedName>
</protein>
<keyword evidence="5" id="KW-1185">Reference proteome</keyword>
<sequence>MNKQYIYTFLLLFLFVGLHAQEIPLINKFYPEDYNAESQNWSISQAKNGFVYVANNKGLLEFNGAHWTLYSTPNQTIMRSVKAHDSKIFTGFYMDFGFWEKDEFGVLNYTSIVNESKVNLLSDEQFWNIIELDGWILFQSLQRIYIYNLDTKLVKVVNSETSITKMFKVDGSVYFQEVGKGIYKIEKGIAKLFSDRKELQDNVVVLAFKKNQELVFLTQNKGFFTNQGKFLLNSNLSNYLLDKSVYNAAQLRNGFFVIGTISNGIVYCNPSGKIKYTLTQKNGLSNNTVLSTFEDNKGDIWLGLDNGINKIDITSSIRIFKDQNGTLGTVYTTAFHNGYLYLGTNQGLFCKEYPSSNSFEFIPNTQGQVWSLEVVDETLFCGHNNGTFTVNDNKANLISNIQGTWGVKKIDEGKLLQGNYDGLYVLKKSAENWELSHKIEGFNNSCKYFELYHSNTVFINHEYKGVYKLKLDDQFKKAVEVKIDSSIDKGVHSSIIKYQNNIIYAYKGGVYRYFDKADKFARDTVLDKLIDKNDFLSGKLIFDASSNKLFSFSKENISYLRPDKFSSNSIITRKGITSNLRKGAIGYENIQKIADNKYLIGTLNGYIITDLKVDDKISYNLSINSVKNHSVNGEPKYLEILNEDPKELSPENNSLEFTYSVPYLSTDAPVKYQYKLEGYRDDWSNWSYNNKILFENLSFGNYIFKVRAKIGDELVSNVPTYTFTIQRAWYISNVAIASYVLFVFLFSLFMDRLYKSYYRNQREQLLRKQEREFQLKSLESEKELMEIKNNQLKQDVESKNRELAVSTMSMIKKNELLNSLKNEILKGDDKSLKSVIKIIDKNLNNTDDWQMFEEAFNNADKDFINKIKKIHNNLTPNDLRLCAYLRLNLSSKEIAPLLNISPRSVEVKRYRLRKKMDLPHDVNLTNYILEI</sequence>
<accession>A0A4R2NJT2</accession>
<dbReference type="OrthoDB" id="1090267at2"/>
<dbReference type="InterPro" id="IPR013783">
    <property type="entry name" value="Ig-like_fold"/>
</dbReference>
<dbReference type="GO" id="GO:0003677">
    <property type="term" value="F:DNA binding"/>
    <property type="evidence" value="ECO:0007669"/>
    <property type="project" value="InterPro"/>
</dbReference>
<dbReference type="SUPFAM" id="SSF63829">
    <property type="entry name" value="Calcium-dependent phosphotriesterase"/>
    <property type="match status" value="1"/>
</dbReference>
<evidence type="ECO:0000259" key="3">
    <source>
        <dbReference type="SMART" id="SM00421"/>
    </source>
</evidence>
<evidence type="ECO:0000313" key="4">
    <source>
        <dbReference type="EMBL" id="TCP21737.1"/>
    </source>
</evidence>
<dbReference type="Proteomes" id="UP000294564">
    <property type="component" value="Unassembled WGS sequence"/>
</dbReference>
<dbReference type="Pfam" id="PF07494">
    <property type="entry name" value="Reg_prop"/>
    <property type="match status" value="1"/>
</dbReference>
<dbReference type="InterPro" id="IPR011110">
    <property type="entry name" value="Reg_prop"/>
</dbReference>
<dbReference type="EMBL" id="SLXM01000016">
    <property type="protein sequence ID" value="TCP21737.1"/>
    <property type="molecule type" value="Genomic_DNA"/>
</dbReference>
<dbReference type="Gene3D" id="2.60.40.10">
    <property type="entry name" value="Immunoglobulins"/>
    <property type="match status" value="1"/>
</dbReference>
<dbReference type="AlphaFoldDB" id="A0A4R2NJT2"/>
<feature type="domain" description="HTH luxR-type" evidence="3">
    <location>
        <begin position="871"/>
        <end position="928"/>
    </location>
</feature>
<feature type="transmembrane region" description="Helical" evidence="2">
    <location>
        <begin position="728"/>
        <end position="749"/>
    </location>
</feature>
<evidence type="ECO:0000256" key="1">
    <source>
        <dbReference type="SAM" id="Coils"/>
    </source>
</evidence>
<dbReference type="RefSeq" id="WP_132796008.1">
    <property type="nucleotide sequence ID" value="NZ_SLXM01000016.1"/>
</dbReference>
<dbReference type="Gene3D" id="1.10.10.10">
    <property type="entry name" value="Winged helix-like DNA-binding domain superfamily/Winged helix DNA-binding domain"/>
    <property type="match status" value="1"/>
</dbReference>
<dbReference type="InterPro" id="IPR016032">
    <property type="entry name" value="Sig_transdc_resp-reg_C-effctor"/>
</dbReference>
<dbReference type="Pfam" id="PF00196">
    <property type="entry name" value="GerE"/>
    <property type="match status" value="1"/>
</dbReference>